<dbReference type="GO" id="GO:0010468">
    <property type="term" value="P:regulation of gene expression"/>
    <property type="evidence" value="ECO:0007669"/>
    <property type="project" value="UniProtKB-ARBA"/>
</dbReference>
<evidence type="ECO:0000256" key="9">
    <source>
        <dbReference type="ARBA" id="ARBA00022840"/>
    </source>
</evidence>
<dbReference type="GO" id="GO:0005721">
    <property type="term" value="C:pericentric heterochromatin"/>
    <property type="evidence" value="ECO:0007669"/>
    <property type="project" value="TreeGrafter"/>
</dbReference>
<keyword evidence="12" id="KW-0539">Nucleus</keyword>
<keyword evidence="6" id="KW-0863">Zinc-finger</keyword>
<feature type="compositionally biased region" description="Polar residues" evidence="14">
    <location>
        <begin position="964"/>
        <end position="976"/>
    </location>
</feature>
<dbReference type="Proteomes" id="UP000027135">
    <property type="component" value="Unassembled WGS sequence"/>
</dbReference>
<feature type="region of interest" description="Disordered" evidence="14">
    <location>
        <begin position="991"/>
        <end position="1013"/>
    </location>
</feature>
<reference evidence="16 17" key="1">
    <citation type="journal article" date="2014" name="Nat. Commun.">
        <title>Molecular traces of alternative social organization in a termite genome.</title>
        <authorList>
            <person name="Terrapon N."/>
            <person name="Li C."/>
            <person name="Robertson H.M."/>
            <person name="Ji L."/>
            <person name="Meng X."/>
            <person name="Booth W."/>
            <person name="Chen Z."/>
            <person name="Childers C.P."/>
            <person name="Glastad K.M."/>
            <person name="Gokhale K."/>
            <person name="Gowin J."/>
            <person name="Gronenberg W."/>
            <person name="Hermansen R.A."/>
            <person name="Hu H."/>
            <person name="Hunt B.G."/>
            <person name="Huylmans A.K."/>
            <person name="Khalil S.M."/>
            <person name="Mitchell R.D."/>
            <person name="Munoz-Torres M.C."/>
            <person name="Mustard J.A."/>
            <person name="Pan H."/>
            <person name="Reese J.T."/>
            <person name="Scharf M.E."/>
            <person name="Sun F."/>
            <person name="Vogel H."/>
            <person name="Xiao J."/>
            <person name="Yang W."/>
            <person name="Yang Z."/>
            <person name="Yang Z."/>
            <person name="Zhou J."/>
            <person name="Zhu J."/>
            <person name="Brent C.S."/>
            <person name="Elsik C.G."/>
            <person name="Goodisman M.A."/>
            <person name="Liberles D.A."/>
            <person name="Roe R.M."/>
            <person name="Vargo E.L."/>
            <person name="Vilcinskas A."/>
            <person name="Wang J."/>
            <person name="Bornberg-Bauer E."/>
            <person name="Korb J."/>
            <person name="Zhang G."/>
            <person name="Liebig J."/>
        </authorList>
    </citation>
    <scope>NUCLEOTIDE SEQUENCE [LARGE SCALE GENOMIC DNA]</scope>
    <source>
        <tissue evidence="16">Whole organism</tissue>
    </source>
</reference>
<evidence type="ECO:0000256" key="13">
    <source>
        <dbReference type="ARBA" id="ARBA00047995"/>
    </source>
</evidence>
<evidence type="ECO:0000256" key="8">
    <source>
        <dbReference type="ARBA" id="ARBA00022833"/>
    </source>
</evidence>
<name>A0A067QWM3_ZOONE</name>
<dbReference type="STRING" id="136037.A0A067QWM3"/>
<dbReference type="GO" id="GO:0008270">
    <property type="term" value="F:zinc ion binding"/>
    <property type="evidence" value="ECO:0007669"/>
    <property type="project" value="UniProtKB-KW"/>
</dbReference>
<dbReference type="InParanoid" id="A0A067QWM3"/>
<dbReference type="InterPro" id="IPR011011">
    <property type="entry name" value="Znf_FYVE_PHD"/>
</dbReference>
<feature type="compositionally biased region" description="Basic and acidic residues" evidence="14">
    <location>
        <begin position="944"/>
        <end position="959"/>
    </location>
</feature>
<evidence type="ECO:0000313" key="16">
    <source>
        <dbReference type="EMBL" id="KDR14567.1"/>
    </source>
</evidence>
<feature type="compositionally biased region" description="Polar residues" evidence="14">
    <location>
        <begin position="906"/>
        <end position="915"/>
    </location>
</feature>
<keyword evidence="7" id="KW-0378">Hydrolase</keyword>
<dbReference type="CDD" id="cd11726">
    <property type="entry name" value="ADDz_ATRX"/>
    <property type="match status" value="1"/>
</dbReference>
<feature type="compositionally biased region" description="Basic and acidic residues" evidence="14">
    <location>
        <begin position="919"/>
        <end position="931"/>
    </location>
</feature>
<keyword evidence="8" id="KW-0862">Zinc</keyword>
<proteinExistence type="inferred from homology"/>
<dbReference type="SUPFAM" id="SSF57903">
    <property type="entry name" value="FYVE/PHD zinc finger"/>
    <property type="match status" value="1"/>
</dbReference>
<dbReference type="GO" id="GO:0016787">
    <property type="term" value="F:hydrolase activity"/>
    <property type="evidence" value="ECO:0007669"/>
    <property type="project" value="UniProtKB-KW"/>
</dbReference>
<keyword evidence="5" id="KW-0227">DNA damage</keyword>
<keyword evidence="3" id="KW-0479">Metal-binding</keyword>
<feature type="compositionally biased region" description="Basic residues" evidence="14">
    <location>
        <begin position="932"/>
        <end position="942"/>
    </location>
</feature>
<protein>
    <submittedName>
        <fullName evidence="16">Transcriptional regulator ATRX</fullName>
    </submittedName>
</protein>
<sequence>MEENDALMPYLASLVEVSIVEDSSSTLTFSEFGVAAQQDSKSSLKANSSYVGKQDESQDFASHEVLILESQPETDFCEEEKQYFDLVFNDLKKVMYMRLHCTVCGCHIGCAPTAAFIMASHKFLHVLICIDCEAFYENGGFPCDEDGSETFCCWCGQGGQLFCCSLCPSVFCKKCIRRNLGQKTVQMIQKCSDWTCFRCYVRPIWEHRALCWGLSKFLKEQSKAENTIPADVAEKCPGFNLSLCCQGEKHGHLRAHQPLRSIVPPVARDTLKVKNMRTLMSPSSEMNILRNTLILGRQALDTTSSSITKMSLNTDCGEADLNIPASSTFSPLQSVSVVTRQSPNGEDSYVKSPNTHCVSDSSVKIYDYETPFKPGVSTADSVLLACLKQPLLTFESSFFNYIGQSSIQNQTLHKDQSFHQRSAVPVTGCVTDNNPSDNLRASAPLTYVQVPECKVMPPRSNSSAGPTVNKVCMNKYNNFPPTLPASNMSNARRIQRRTVTPVPTCYIVSRNPHEVPKVVPSFHNPQFPSSGHIEQTSPPYQDTICLENVENVVTKNDVHIKDISLDDDNDIVEVCSNVEDSNDSLKIGCEWMMKVLRKTDRTSRILAYHVDFLKQKFVSEMEGKDASLKGLRQFAGKFHHLLVKASKRLNLEKEFLIKKFSDWLNAERAKHEITATKETGPNSDAETSQEPVVLLDMEISYESDHEDVSSLNSGVKQELIECSETLSENGSDSEDPFSDSEGTERGQLNPLLKPLFSCTVRELMKDKFSRKLLLQLLTEHHSETANTQKRCAFSAKGLSFTNVATQTDAHRGEKVVAEEEESTSTQNKEVSSTKEIRFVDVPIQACAPSRDVFTVTDKESKITQNKSVSTTEEIHFIDVSTQTDTPTVEEKKSKTSKLKQVRTVKMSDQISSKVSDLSLHSDEFSADSGKKNEKRAKTKAVKKSQMDSFHDRLEDKTGNEESENGQNPGKNNSAGNAQIPEVVTETNSILMNGDTAPIQSGSESERSRKSLAMKRKYKCAESYSDTSTGMQTYHSNPLKVVAKKLRPNNQTSHFSSSPVMIPEGTKVDGKIPVAKFTALASSALQKILLLNLRL</sequence>
<evidence type="ECO:0000256" key="2">
    <source>
        <dbReference type="ARBA" id="ARBA00007025"/>
    </source>
</evidence>
<evidence type="ECO:0000256" key="7">
    <source>
        <dbReference type="ARBA" id="ARBA00022801"/>
    </source>
</evidence>
<dbReference type="GO" id="GO:0006281">
    <property type="term" value="P:DNA repair"/>
    <property type="evidence" value="ECO:0007669"/>
    <property type="project" value="UniProtKB-KW"/>
</dbReference>
<evidence type="ECO:0000256" key="10">
    <source>
        <dbReference type="ARBA" id="ARBA00023125"/>
    </source>
</evidence>
<evidence type="ECO:0000256" key="4">
    <source>
        <dbReference type="ARBA" id="ARBA00022741"/>
    </source>
</evidence>
<evidence type="ECO:0000256" key="3">
    <source>
        <dbReference type="ARBA" id="ARBA00022723"/>
    </source>
</evidence>
<dbReference type="InterPro" id="IPR052131">
    <property type="entry name" value="ATRX_domain-containing"/>
</dbReference>
<keyword evidence="9" id="KW-0067">ATP-binding</keyword>
<comment type="similarity">
    <text evidence="2">Belongs to the SNF2/RAD54 helicase family.</text>
</comment>
<evidence type="ECO:0000256" key="11">
    <source>
        <dbReference type="ARBA" id="ARBA00023204"/>
    </source>
</evidence>
<keyword evidence="10" id="KW-0238">DNA-binding</keyword>
<dbReference type="PANTHER" id="PTHR46357">
    <property type="entry name" value="TRANSCRIPTIONAL REGULATOR ATRX"/>
    <property type="match status" value="1"/>
</dbReference>
<evidence type="ECO:0000256" key="6">
    <source>
        <dbReference type="ARBA" id="ARBA00022771"/>
    </source>
</evidence>
<keyword evidence="4" id="KW-0547">Nucleotide-binding</keyword>
<feature type="region of interest" description="Disordered" evidence="14">
    <location>
        <begin position="724"/>
        <end position="748"/>
    </location>
</feature>
<gene>
    <name evidence="16" type="ORF">L798_11299</name>
</gene>
<evidence type="ECO:0000256" key="14">
    <source>
        <dbReference type="SAM" id="MobiDB-lite"/>
    </source>
</evidence>
<dbReference type="GO" id="GO:0005524">
    <property type="term" value="F:ATP binding"/>
    <property type="evidence" value="ECO:0007669"/>
    <property type="project" value="UniProtKB-KW"/>
</dbReference>
<dbReference type="GO" id="GO:0031297">
    <property type="term" value="P:replication fork processing"/>
    <property type="evidence" value="ECO:0007669"/>
    <property type="project" value="TreeGrafter"/>
</dbReference>
<comment type="catalytic activity">
    <reaction evidence="13">
        <text>ATP + H2O = ADP + phosphate + H(+)</text>
        <dbReference type="Rhea" id="RHEA:13065"/>
        <dbReference type="ChEBI" id="CHEBI:15377"/>
        <dbReference type="ChEBI" id="CHEBI:15378"/>
        <dbReference type="ChEBI" id="CHEBI:30616"/>
        <dbReference type="ChEBI" id="CHEBI:43474"/>
        <dbReference type="ChEBI" id="CHEBI:456216"/>
        <dbReference type="EC" id="3.6.4.12"/>
    </reaction>
</comment>
<organism evidence="16 17">
    <name type="scientific">Zootermopsis nevadensis</name>
    <name type="common">Dampwood termite</name>
    <dbReference type="NCBI Taxonomy" id="136037"/>
    <lineage>
        <taxon>Eukaryota</taxon>
        <taxon>Metazoa</taxon>
        <taxon>Ecdysozoa</taxon>
        <taxon>Arthropoda</taxon>
        <taxon>Hexapoda</taxon>
        <taxon>Insecta</taxon>
        <taxon>Pterygota</taxon>
        <taxon>Neoptera</taxon>
        <taxon>Polyneoptera</taxon>
        <taxon>Dictyoptera</taxon>
        <taxon>Blattodea</taxon>
        <taxon>Blattoidea</taxon>
        <taxon>Termitoidae</taxon>
        <taxon>Termopsidae</taxon>
        <taxon>Zootermopsis</taxon>
    </lineage>
</organism>
<dbReference type="GO" id="GO:0031490">
    <property type="term" value="F:chromatin DNA binding"/>
    <property type="evidence" value="ECO:0007669"/>
    <property type="project" value="TreeGrafter"/>
</dbReference>
<dbReference type="GO" id="GO:0006338">
    <property type="term" value="P:chromatin remodeling"/>
    <property type="evidence" value="ECO:0007669"/>
    <property type="project" value="TreeGrafter"/>
</dbReference>
<comment type="subcellular location">
    <subcellularLocation>
        <location evidence="1">Nucleus</location>
    </subcellularLocation>
</comment>
<evidence type="ECO:0000256" key="12">
    <source>
        <dbReference type="ARBA" id="ARBA00023242"/>
    </source>
</evidence>
<feature type="region of interest" description="Disordered" evidence="14">
    <location>
        <begin position="905"/>
        <end position="977"/>
    </location>
</feature>
<dbReference type="PANTHER" id="PTHR46357:SF1">
    <property type="entry name" value="TRANSCRIPTIONAL REGULATOR ATRX"/>
    <property type="match status" value="1"/>
</dbReference>
<accession>A0A067QWM3</accession>
<dbReference type="GO" id="GO:0005634">
    <property type="term" value="C:nucleus"/>
    <property type="evidence" value="ECO:0007669"/>
    <property type="project" value="UniProtKB-SubCell"/>
</dbReference>
<evidence type="ECO:0000256" key="5">
    <source>
        <dbReference type="ARBA" id="ARBA00022763"/>
    </source>
</evidence>
<keyword evidence="17" id="KW-1185">Reference proteome</keyword>
<dbReference type="PROSITE" id="PS51533">
    <property type="entry name" value="ADD"/>
    <property type="match status" value="1"/>
</dbReference>
<dbReference type="GO" id="GO:0003678">
    <property type="term" value="F:DNA helicase activity"/>
    <property type="evidence" value="ECO:0007669"/>
    <property type="project" value="UniProtKB-EC"/>
</dbReference>
<keyword evidence="11" id="KW-0234">DNA repair</keyword>
<dbReference type="eggNOG" id="KOG1015">
    <property type="taxonomic scope" value="Eukaryota"/>
</dbReference>
<evidence type="ECO:0000256" key="1">
    <source>
        <dbReference type="ARBA" id="ARBA00004123"/>
    </source>
</evidence>
<evidence type="ECO:0000259" key="15">
    <source>
        <dbReference type="PROSITE" id="PS51533"/>
    </source>
</evidence>
<dbReference type="InterPro" id="IPR025766">
    <property type="entry name" value="ADD"/>
</dbReference>
<dbReference type="AlphaFoldDB" id="A0A067QWM3"/>
<evidence type="ECO:0000313" key="17">
    <source>
        <dbReference type="Proteomes" id="UP000027135"/>
    </source>
</evidence>
<dbReference type="EMBL" id="KK852872">
    <property type="protein sequence ID" value="KDR14567.1"/>
    <property type="molecule type" value="Genomic_DNA"/>
</dbReference>
<feature type="domain" description="PHD-type" evidence="15">
    <location>
        <begin position="89"/>
        <end position="227"/>
    </location>
</feature>